<dbReference type="EMBL" id="JBAMMX010000015">
    <property type="protein sequence ID" value="KAK6926043.1"/>
    <property type="molecule type" value="Genomic_DNA"/>
</dbReference>
<evidence type="ECO:0000313" key="2">
    <source>
        <dbReference type="Proteomes" id="UP001370490"/>
    </source>
</evidence>
<dbReference type="GO" id="GO:0005975">
    <property type="term" value="P:carbohydrate metabolic process"/>
    <property type="evidence" value="ECO:0007669"/>
    <property type="project" value="InterPro"/>
</dbReference>
<dbReference type="GO" id="GO:0004553">
    <property type="term" value="F:hydrolase activity, hydrolyzing O-glycosyl compounds"/>
    <property type="evidence" value="ECO:0007669"/>
    <property type="project" value="InterPro"/>
</dbReference>
<organism evidence="1 2">
    <name type="scientific">Dillenia turbinata</name>
    <dbReference type="NCBI Taxonomy" id="194707"/>
    <lineage>
        <taxon>Eukaryota</taxon>
        <taxon>Viridiplantae</taxon>
        <taxon>Streptophyta</taxon>
        <taxon>Embryophyta</taxon>
        <taxon>Tracheophyta</taxon>
        <taxon>Spermatophyta</taxon>
        <taxon>Magnoliopsida</taxon>
        <taxon>eudicotyledons</taxon>
        <taxon>Gunneridae</taxon>
        <taxon>Pentapetalae</taxon>
        <taxon>Dilleniales</taxon>
        <taxon>Dilleniaceae</taxon>
        <taxon>Dillenia</taxon>
    </lineage>
</organism>
<evidence type="ECO:0000313" key="1">
    <source>
        <dbReference type="EMBL" id="KAK6926043.1"/>
    </source>
</evidence>
<evidence type="ECO:0008006" key="3">
    <source>
        <dbReference type="Google" id="ProtNLM"/>
    </source>
</evidence>
<dbReference type="Proteomes" id="UP001370490">
    <property type="component" value="Unassembled WGS sequence"/>
</dbReference>
<dbReference type="Gene3D" id="3.20.20.80">
    <property type="entry name" value="Glycosidases"/>
    <property type="match status" value="1"/>
</dbReference>
<name>A0AAN8ZA47_9MAGN</name>
<accession>A0AAN8ZA47</accession>
<reference evidence="1 2" key="1">
    <citation type="submission" date="2023-12" db="EMBL/GenBank/DDBJ databases">
        <title>A high-quality genome assembly for Dillenia turbinata (Dilleniales).</title>
        <authorList>
            <person name="Chanderbali A."/>
        </authorList>
    </citation>
    <scope>NUCLEOTIDE SEQUENCE [LARGE SCALE GENOMIC DNA]</scope>
    <source>
        <strain evidence="1">LSX21</strain>
        <tissue evidence="1">Leaf</tissue>
    </source>
</reference>
<keyword evidence="2" id="KW-1185">Reference proteome</keyword>
<dbReference type="PANTHER" id="PTHR32227">
    <property type="entry name" value="GLUCAN ENDO-1,3-BETA-GLUCOSIDASE BG1-RELATED-RELATED"/>
    <property type="match status" value="1"/>
</dbReference>
<dbReference type="InterPro" id="IPR017853">
    <property type="entry name" value="GH"/>
</dbReference>
<protein>
    <recommendedName>
        <fullName evidence="3">Glucan endo-1,3-beta-D-glucosidase</fullName>
    </recommendedName>
</protein>
<sequence>MVQAFVHTGIAVTVTIPNDQIPHFTMLSYAQQWLRTNIKPYFPSTDLVRILVGNEVLSIANRLLIASLAYSQHQTLHQPENFDKAMIDTNSRILINPYHFFGCPADTLDYALFRPNAGMVDENTNLFYPNMLNA</sequence>
<proteinExistence type="predicted"/>
<gene>
    <name evidence="1" type="ORF">RJ641_007762</name>
</gene>
<dbReference type="AlphaFoldDB" id="A0AAN8ZA47"/>
<comment type="caution">
    <text evidence="1">The sequence shown here is derived from an EMBL/GenBank/DDBJ whole genome shotgun (WGS) entry which is preliminary data.</text>
</comment>
<dbReference type="SUPFAM" id="SSF51445">
    <property type="entry name" value="(Trans)glycosidases"/>
    <property type="match status" value="1"/>
</dbReference>
<dbReference type="InterPro" id="IPR044965">
    <property type="entry name" value="Glyco_hydro_17_plant"/>
</dbReference>